<dbReference type="Pfam" id="PF00069">
    <property type="entry name" value="Pkinase"/>
    <property type="match status" value="1"/>
</dbReference>
<keyword evidence="5 6" id="KW-0067">ATP-binding</keyword>
<dbReference type="EMBL" id="JAEFCI010010900">
    <property type="protein sequence ID" value="KAG5456946.1"/>
    <property type="molecule type" value="Genomic_DNA"/>
</dbReference>
<evidence type="ECO:0000256" key="5">
    <source>
        <dbReference type="ARBA" id="ARBA00022840"/>
    </source>
</evidence>
<keyword evidence="2" id="KW-0808">Transferase</keyword>
<evidence type="ECO:0000256" key="1">
    <source>
        <dbReference type="ARBA" id="ARBA00022527"/>
    </source>
</evidence>
<keyword evidence="3 6" id="KW-0547">Nucleotide-binding</keyword>
<dbReference type="SMART" id="SM00220">
    <property type="entry name" value="S_TKc"/>
    <property type="match status" value="1"/>
</dbReference>
<dbReference type="PANTHER" id="PTHR24346">
    <property type="entry name" value="MAP/MICROTUBULE AFFINITY-REGULATING KINASE"/>
    <property type="match status" value="1"/>
</dbReference>
<dbReference type="InterPro" id="IPR017441">
    <property type="entry name" value="Protein_kinase_ATP_BS"/>
</dbReference>
<gene>
    <name evidence="8" type="ORF">BJ554DRAFT_3168</name>
</gene>
<proteinExistence type="predicted"/>
<dbReference type="Gene3D" id="1.10.510.10">
    <property type="entry name" value="Transferase(Phosphotransferase) domain 1"/>
    <property type="match status" value="1"/>
</dbReference>
<dbReference type="InterPro" id="IPR000719">
    <property type="entry name" value="Prot_kinase_dom"/>
</dbReference>
<dbReference type="GO" id="GO:0005524">
    <property type="term" value="F:ATP binding"/>
    <property type="evidence" value="ECO:0007669"/>
    <property type="project" value="UniProtKB-UniRule"/>
</dbReference>
<evidence type="ECO:0000256" key="4">
    <source>
        <dbReference type="ARBA" id="ARBA00022777"/>
    </source>
</evidence>
<comment type="caution">
    <text evidence="8">The sequence shown here is derived from an EMBL/GenBank/DDBJ whole genome shotgun (WGS) entry which is preliminary data.</text>
</comment>
<evidence type="ECO:0000256" key="2">
    <source>
        <dbReference type="ARBA" id="ARBA00022679"/>
    </source>
</evidence>
<accession>A0A8H7ZPG2</accession>
<feature type="domain" description="Protein kinase" evidence="7">
    <location>
        <begin position="24"/>
        <end position="134"/>
    </location>
</feature>
<dbReference type="SUPFAM" id="SSF56112">
    <property type="entry name" value="Protein kinase-like (PK-like)"/>
    <property type="match status" value="1"/>
</dbReference>
<keyword evidence="1" id="KW-0723">Serine/threonine-protein kinase</keyword>
<dbReference type="GO" id="GO:0004674">
    <property type="term" value="F:protein serine/threonine kinase activity"/>
    <property type="evidence" value="ECO:0007669"/>
    <property type="project" value="UniProtKB-KW"/>
</dbReference>
<dbReference type="FunFam" id="3.30.200.20:FF:000003">
    <property type="entry name" value="Non-specific serine/threonine protein kinase"/>
    <property type="match status" value="1"/>
</dbReference>
<evidence type="ECO:0000256" key="6">
    <source>
        <dbReference type="PROSITE-ProRule" id="PRU10141"/>
    </source>
</evidence>
<reference evidence="8 9" key="1">
    <citation type="journal article" name="Sci. Rep.">
        <title>Genome-scale phylogenetic analyses confirm Olpidium as the closest living zoosporic fungus to the non-flagellated, terrestrial fungi.</title>
        <authorList>
            <person name="Chang Y."/>
            <person name="Rochon D."/>
            <person name="Sekimoto S."/>
            <person name="Wang Y."/>
            <person name="Chovatia M."/>
            <person name="Sandor L."/>
            <person name="Salamov A."/>
            <person name="Grigoriev I.V."/>
            <person name="Stajich J.E."/>
            <person name="Spatafora J.W."/>
        </authorList>
    </citation>
    <scope>NUCLEOTIDE SEQUENCE [LARGE SCALE GENOMIC DNA]</scope>
    <source>
        <strain evidence="8">S191</strain>
    </source>
</reference>
<keyword evidence="4" id="KW-0418">Kinase</keyword>
<feature type="binding site" evidence="6">
    <location>
        <position position="53"/>
    </location>
    <ligand>
        <name>ATP</name>
        <dbReference type="ChEBI" id="CHEBI:30616"/>
    </ligand>
</feature>
<protein>
    <submittedName>
        <fullName evidence="8">Kinase-like domain-containing protein</fullName>
    </submittedName>
</protein>
<dbReference type="PANTHER" id="PTHR24346:SF106">
    <property type="entry name" value="PROTEIN KINASE DOMAIN-CONTAINING PROTEIN"/>
    <property type="match status" value="1"/>
</dbReference>
<evidence type="ECO:0000256" key="3">
    <source>
        <dbReference type="ARBA" id="ARBA00022741"/>
    </source>
</evidence>
<dbReference type="InterPro" id="IPR011009">
    <property type="entry name" value="Kinase-like_dom_sf"/>
</dbReference>
<evidence type="ECO:0000313" key="9">
    <source>
        <dbReference type="Proteomes" id="UP000673691"/>
    </source>
</evidence>
<feature type="non-terminal residue" evidence="8">
    <location>
        <position position="134"/>
    </location>
</feature>
<name>A0A8H7ZPG2_9FUNG</name>
<evidence type="ECO:0000259" key="7">
    <source>
        <dbReference type="PROSITE" id="PS50011"/>
    </source>
</evidence>
<sequence length="134" mass="15082">MDKTPNGGGGGGGKEPERVVVNGYVLTRTLGQGTYGKVRLGEHVEDGSRVAVKVIEKAQIHSDKHVSRIQREIRFLKLLFHPNIVRVYDVEETPSEIYILMELASGGELFDYIVAHKRVREKEARAFFRMMLSA</sequence>
<dbReference type="AlphaFoldDB" id="A0A8H7ZPG2"/>
<evidence type="ECO:0000313" key="8">
    <source>
        <dbReference type="EMBL" id="KAG5456946.1"/>
    </source>
</evidence>
<dbReference type="GO" id="GO:0005737">
    <property type="term" value="C:cytoplasm"/>
    <property type="evidence" value="ECO:0007669"/>
    <property type="project" value="TreeGrafter"/>
</dbReference>
<dbReference type="GO" id="GO:0035556">
    <property type="term" value="P:intracellular signal transduction"/>
    <property type="evidence" value="ECO:0007669"/>
    <property type="project" value="TreeGrafter"/>
</dbReference>
<organism evidence="8 9">
    <name type="scientific">Olpidium bornovanus</name>
    <dbReference type="NCBI Taxonomy" id="278681"/>
    <lineage>
        <taxon>Eukaryota</taxon>
        <taxon>Fungi</taxon>
        <taxon>Fungi incertae sedis</taxon>
        <taxon>Olpidiomycota</taxon>
        <taxon>Olpidiomycotina</taxon>
        <taxon>Olpidiomycetes</taxon>
        <taxon>Olpidiales</taxon>
        <taxon>Olpidiaceae</taxon>
        <taxon>Olpidium</taxon>
    </lineage>
</organism>
<dbReference type="Proteomes" id="UP000673691">
    <property type="component" value="Unassembled WGS sequence"/>
</dbReference>
<dbReference type="OrthoDB" id="193931at2759"/>
<dbReference type="PROSITE" id="PS50011">
    <property type="entry name" value="PROTEIN_KINASE_DOM"/>
    <property type="match status" value="1"/>
</dbReference>
<keyword evidence="9" id="KW-1185">Reference proteome</keyword>
<dbReference type="PROSITE" id="PS00107">
    <property type="entry name" value="PROTEIN_KINASE_ATP"/>
    <property type="match status" value="1"/>
</dbReference>